<dbReference type="EMBL" id="JACHBX010000002">
    <property type="protein sequence ID" value="MBB6134580.1"/>
    <property type="molecule type" value="Genomic_DNA"/>
</dbReference>
<protein>
    <submittedName>
        <fullName evidence="1">Uncharacterized protein</fullName>
    </submittedName>
</protein>
<evidence type="ECO:0000313" key="1">
    <source>
        <dbReference type="EMBL" id="MBB6134580.1"/>
    </source>
</evidence>
<sequence length="93" mass="10119">MPELSPTTPPGSLIANHLHACFARLPDAIWRPTNQQSPSLVTTPVRNVSVAPATHAHGAAHAVRTRAPENTMNQHQPALRLCARRYMSHCPEG</sequence>
<proteinExistence type="predicted"/>
<reference evidence="1 2" key="1">
    <citation type="submission" date="2020-08" db="EMBL/GenBank/DDBJ databases">
        <title>The Agave Microbiome: Exploring the role of microbial communities in plant adaptations to desert environments.</title>
        <authorList>
            <person name="Partida-Martinez L.P."/>
        </authorList>
    </citation>
    <scope>NUCLEOTIDE SEQUENCE [LARGE SCALE GENOMIC DNA]</scope>
    <source>
        <strain evidence="1 2">AT3.2</strain>
    </source>
</reference>
<evidence type="ECO:0000313" key="2">
    <source>
        <dbReference type="Proteomes" id="UP000540787"/>
    </source>
</evidence>
<organism evidence="1 2">
    <name type="scientific">Massilia aurea</name>
    <dbReference type="NCBI Taxonomy" id="373040"/>
    <lineage>
        <taxon>Bacteria</taxon>
        <taxon>Pseudomonadati</taxon>
        <taxon>Pseudomonadota</taxon>
        <taxon>Betaproteobacteria</taxon>
        <taxon>Burkholderiales</taxon>
        <taxon>Oxalobacteraceae</taxon>
        <taxon>Telluria group</taxon>
        <taxon>Massilia</taxon>
    </lineage>
</organism>
<comment type="caution">
    <text evidence="1">The sequence shown here is derived from an EMBL/GenBank/DDBJ whole genome shotgun (WGS) entry which is preliminary data.</text>
</comment>
<keyword evidence="2" id="KW-1185">Reference proteome</keyword>
<dbReference type="Proteomes" id="UP000540787">
    <property type="component" value="Unassembled WGS sequence"/>
</dbReference>
<dbReference type="AlphaFoldDB" id="A0A7W9X150"/>
<gene>
    <name evidence="1" type="ORF">HD842_002722</name>
</gene>
<dbReference type="RefSeq" id="WP_183555202.1">
    <property type="nucleotide sequence ID" value="NZ_JACHBX010000002.1"/>
</dbReference>
<accession>A0A7W9X150</accession>
<name>A0A7W9X150_9BURK</name>